<dbReference type="GO" id="GO:0003730">
    <property type="term" value="F:mRNA 3'-UTR binding"/>
    <property type="evidence" value="ECO:0007669"/>
    <property type="project" value="TreeGrafter"/>
</dbReference>
<dbReference type="SUPFAM" id="SSF48452">
    <property type="entry name" value="TPR-like"/>
    <property type="match status" value="1"/>
</dbReference>
<evidence type="ECO:0000313" key="3">
    <source>
        <dbReference type="EMBL" id="GAV05755.1"/>
    </source>
</evidence>
<dbReference type="EMBL" id="BDGG01000012">
    <property type="protein sequence ID" value="GAV05755.1"/>
    <property type="molecule type" value="Genomic_DNA"/>
</dbReference>
<dbReference type="Pfam" id="PF13041">
    <property type="entry name" value="PPR_2"/>
    <property type="match status" value="1"/>
</dbReference>
<dbReference type="Pfam" id="PF01535">
    <property type="entry name" value="PPR"/>
    <property type="match status" value="1"/>
</dbReference>
<feature type="region of interest" description="Disordered" evidence="2">
    <location>
        <begin position="53"/>
        <end position="102"/>
    </location>
</feature>
<dbReference type="STRING" id="947166.A0A1D1VWC2"/>
<dbReference type="PROSITE" id="PS51375">
    <property type="entry name" value="PPR"/>
    <property type="match status" value="3"/>
</dbReference>
<comment type="caution">
    <text evidence="3">The sequence shown here is derived from an EMBL/GenBank/DDBJ whole genome shotgun (WGS) entry which is preliminary data.</text>
</comment>
<reference evidence="3 4" key="1">
    <citation type="journal article" date="2016" name="Nat. Commun.">
        <title>Extremotolerant tardigrade genome and improved radiotolerance of human cultured cells by tardigrade-unique protein.</title>
        <authorList>
            <person name="Hashimoto T."/>
            <person name="Horikawa D.D."/>
            <person name="Saito Y."/>
            <person name="Kuwahara H."/>
            <person name="Kozuka-Hata H."/>
            <person name="Shin-I T."/>
            <person name="Minakuchi Y."/>
            <person name="Ohishi K."/>
            <person name="Motoyama A."/>
            <person name="Aizu T."/>
            <person name="Enomoto A."/>
            <person name="Kondo K."/>
            <person name="Tanaka S."/>
            <person name="Hara Y."/>
            <person name="Koshikawa S."/>
            <person name="Sagara H."/>
            <person name="Miura T."/>
            <person name="Yokobori S."/>
            <person name="Miyagawa K."/>
            <person name="Suzuki Y."/>
            <person name="Kubo T."/>
            <person name="Oyama M."/>
            <person name="Kohara Y."/>
            <person name="Fujiyama A."/>
            <person name="Arakawa K."/>
            <person name="Katayama T."/>
            <person name="Toyoda A."/>
            <person name="Kunieda T."/>
        </authorList>
    </citation>
    <scope>NUCLEOTIDE SEQUENCE [LARGE SCALE GENOMIC DNA]</scope>
    <source>
        <strain evidence="3 4">YOKOZUNA-1</strain>
    </source>
</reference>
<name>A0A1D1VWC2_RAMVA</name>
<dbReference type="PANTHER" id="PTHR46669:SF1">
    <property type="entry name" value="LEUCINE-RICH PPR MOTIF-CONTAINING PROTEIN, MITOCHONDRIAL"/>
    <property type="match status" value="1"/>
</dbReference>
<gene>
    <name evidence="3" type="primary">RvY_15835-1</name>
    <name evidence="3" type="synonym">RvY_15835.1</name>
    <name evidence="3" type="ORF">RvY_15835</name>
</gene>
<feature type="repeat" description="PPR" evidence="1">
    <location>
        <begin position="255"/>
        <end position="289"/>
    </location>
</feature>
<keyword evidence="4" id="KW-1185">Reference proteome</keyword>
<feature type="region of interest" description="Disordered" evidence="2">
    <location>
        <begin position="1342"/>
        <end position="1373"/>
    </location>
</feature>
<evidence type="ECO:0000313" key="4">
    <source>
        <dbReference type="Proteomes" id="UP000186922"/>
    </source>
</evidence>
<dbReference type="InterPro" id="IPR011990">
    <property type="entry name" value="TPR-like_helical_dom_sf"/>
</dbReference>
<dbReference type="NCBIfam" id="TIGR00756">
    <property type="entry name" value="PPR"/>
    <property type="match status" value="2"/>
</dbReference>
<evidence type="ECO:0000256" key="2">
    <source>
        <dbReference type="SAM" id="MobiDB-lite"/>
    </source>
</evidence>
<dbReference type="Proteomes" id="UP000186922">
    <property type="component" value="Unassembled WGS sequence"/>
</dbReference>
<sequence>MSGAVRLRHLATSAARCSLLAKHGQIPKQYLHLLQQQFLEAGRRTVTAQAAATVKDAGEAKSQPSQDATGRSTRRNLGFTNNGRPPLSVPSRQLKSNGGGATSGADFDRAIVKMDVDVKRSGRVAIGDFSARLEDIKKLGKVSSQNALLMIRCCGTLLPDLNAKDRNKLTDELWTILQKSVDRLDISHYNALLKVYLENEHQFDPIAFLAQLEQKGIEPNRVTFQRLTAFYCQKGDIEGATKILEFMRAKDLPINESIFNVLIQGYARSGDMKSAEGVLDMMTSSQLEPSSVTYRTLLEAYGEKGDMESVRRVMELAKTKGIQLNDADLFDIILAMTAKGHKQHAGELIAQLRRTPGFLQDAINASLRMVDDDASDVAFDLLTSVNIPKEPNDRAGFAVMFLKKMIRYGAPVEVVWKYAEELRTKQMNPWAFERVLEAAFHCNQVEHAKEFLLRMPGAGAEVRPHYYWPLFAAYGKQGDIRSVFDLVASMNETAVPVTLETLTDFVLPALKGLSTDEIVDQFRIRFPGMSFVTPMAVHFLQQNQVQEASKFLQNKDDGDINPQVISRTLAEWWVGTKDLSPGSALLKRLAKISSKGQNDAFDAVGNFVLRVLAASKGDEAVMEQCLRGLAKDGHKMSTNAGNLIESRFGGRLPEKLGTLLDQVVGGNVGGQRFDDEFEKHPRNMSVDELEDHLQELTSKNMNTRGVLRRLLVEHSRLRNVKRAEEIKAQLDGGNFEYSGAMYAQMMDMYTAQGNLDKALQLQKQAQNIDKSFVPDAYKFMNLATLMIKKGKRDEAVQMLEDYAKKYERQFEFDALERNVFRILNAAAEVGDVAGLKKLWETLNNHGKMTPSNLVCGPFVKVHILKNDTKGAVEAFGECVEKYSQTPWKGELMKRLIEMEDTASLQTVVDQSIKIHGESNSLYDLAFAFLEAGKEKQARKIFDTPGLRARIDRLENFAIRAMENNRIDLMQSLLSATKNVLDIDRDILYYHLVRLSGKLGEADRALNVWITMQEESLQPSVRTLRALATILKEHKREVPFAVPDEVRSQEMSASPEEQKLLNAIREDNPDAALQFKQDLDSKDQPISVKGYSYLIELLLQKDRVKEAVNLTQEVLQQGNHPFPTVCKFLITKLSRAGDVATLEQLKPLFSEKTAAFLQLNKNIFNAYVNSNRSEELLDRLEQSPPEPDQAPLMGLVHMLRTSPNLLPRVEKLVERYAQVDDVRPVVSLWIYLFGERKFEESRRLLEKYPAAAPRLRAVAICEKAHETNDVELLRKLIETLREHSRPNVALAYSYLIGLHCHNRDYDAALKVLKEAQDEAGIALHEMRLSALRVLEKGLIQSGKPVPFQIPEGPRKQTREQEDQEEEEPVRERRA</sequence>
<organism evidence="3 4">
    <name type="scientific">Ramazzottius varieornatus</name>
    <name type="common">Water bear</name>
    <name type="synonym">Tardigrade</name>
    <dbReference type="NCBI Taxonomy" id="947166"/>
    <lineage>
        <taxon>Eukaryota</taxon>
        <taxon>Metazoa</taxon>
        <taxon>Ecdysozoa</taxon>
        <taxon>Tardigrada</taxon>
        <taxon>Eutardigrada</taxon>
        <taxon>Parachela</taxon>
        <taxon>Hypsibioidea</taxon>
        <taxon>Ramazzottiidae</taxon>
        <taxon>Ramazzottius</taxon>
    </lineage>
</organism>
<dbReference type="Pfam" id="PF13812">
    <property type="entry name" value="PPR_3"/>
    <property type="match status" value="1"/>
</dbReference>
<feature type="compositionally biased region" description="Polar residues" evidence="2">
    <location>
        <begin position="62"/>
        <end position="71"/>
    </location>
</feature>
<feature type="repeat" description="PPR" evidence="1">
    <location>
        <begin position="220"/>
        <end position="254"/>
    </location>
</feature>
<dbReference type="PANTHER" id="PTHR46669">
    <property type="entry name" value="LEUCINE-RICH PPR MOTIF-CONTAINING PROTEIN, MITOCHONDRIAL"/>
    <property type="match status" value="1"/>
</dbReference>
<dbReference type="OrthoDB" id="185373at2759"/>
<dbReference type="GO" id="GO:0070129">
    <property type="term" value="P:regulation of mitochondrial translation"/>
    <property type="evidence" value="ECO:0007669"/>
    <property type="project" value="TreeGrafter"/>
</dbReference>
<feature type="repeat" description="PPR" evidence="1">
    <location>
        <begin position="290"/>
        <end position="324"/>
    </location>
</feature>
<dbReference type="GO" id="GO:0005634">
    <property type="term" value="C:nucleus"/>
    <property type="evidence" value="ECO:0007669"/>
    <property type="project" value="TreeGrafter"/>
</dbReference>
<dbReference type="InterPro" id="IPR002885">
    <property type="entry name" value="PPR_rpt"/>
</dbReference>
<accession>A0A1D1VWC2</accession>
<protein>
    <recommendedName>
        <fullName evidence="5">Pentacotripeptide-repeat region of PRORP domain-containing protein</fullName>
    </recommendedName>
</protein>
<dbReference type="GO" id="GO:0005739">
    <property type="term" value="C:mitochondrion"/>
    <property type="evidence" value="ECO:0007669"/>
    <property type="project" value="TreeGrafter"/>
</dbReference>
<evidence type="ECO:0000256" key="1">
    <source>
        <dbReference type="PROSITE-ProRule" id="PRU00708"/>
    </source>
</evidence>
<dbReference type="Gene3D" id="1.25.40.10">
    <property type="entry name" value="Tetratricopeptide repeat domain"/>
    <property type="match status" value="4"/>
</dbReference>
<dbReference type="InterPro" id="IPR033490">
    <property type="entry name" value="LRP130"/>
</dbReference>
<proteinExistence type="predicted"/>
<evidence type="ECO:0008006" key="5">
    <source>
        <dbReference type="Google" id="ProtNLM"/>
    </source>
</evidence>